<dbReference type="AlphaFoldDB" id="A0A7N2M1Z0"/>
<reference evidence="2 3" key="1">
    <citation type="journal article" date="2016" name="G3 (Bethesda)">
        <title>First Draft Assembly and Annotation of the Genome of a California Endemic Oak Quercus lobata Nee (Fagaceae).</title>
        <authorList>
            <person name="Sork V.L."/>
            <person name="Fitz-Gibbon S.T."/>
            <person name="Puiu D."/>
            <person name="Crepeau M."/>
            <person name="Gugger P.F."/>
            <person name="Sherman R."/>
            <person name="Stevens K."/>
            <person name="Langley C.H."/>
            <person name="Pellegrini M."/>
            <person name="Salzberg S.L."/>
        </authorList>
    </citation>
    <scope>NUCLEOTIDE SEQUENCE [LARGE SCALE GENOMIC DNA]</scope>
    <source>
        <strain evidence="2 3">cv. SW786</strain>
    </source>
</reference>
<proteinExistence type="predicted"/>
<protein>
    <submittedName>
        <fullName evidence="2">Uncharacterized protein</fullName>
    </submittedName>
</protein>
<name>A0A7N2M1Z0_QUELO</name>
<keyword evidence="3" id="KW-1185">Reference proteome</keyword>
<dbReference type="Proteomes" id="UP000594261">
    <property type="component" value="Chromosome 6"/>
</dbReference>
<feature type="region of interest" description="Disordered" evidence="1">
    <location>
        <begin position="1"/>
        <end position="20"/>
    </location>
</feature>
<organism evidence="2 3">
    <name type="scientific">Quercus lobata</name>
    <name type="common">Valley oak</name>
    <dbReference type="NCBI Taxonomy" id="97700"/>
    <lineage>
        <taxon>Eukaryota</taxon>
        <taxon>Viridiplantae</taxon>
        <taxon>Streptophyta</taxon>
        <taxon>Embryophyta</taxon>
        <taxon>Tracheophyta</taxon>
        <taxon>Spermatophyta</taxon>
        <taxon>Magnoliopsida</taxon>
        <taxon>eudicotyledons</taxon>
        <taxon>Gunneridae</taxon>
        <taxon>Pentapetalae</taxon>
        <taxon>rosids</taxon>
        <taxon>fabids</taxon>
        <taxon>Fagales</taxon>
        <taxon>Fagaceae</taxon>
        <taxon>Quercus</taxon>
    </lineage>
</organism>
<dbReference type="EnsemblPlants" id="QL06p051140:mrna">
    <property type="protein sequence ID" value="QL06p051140:mrna"/>
    <property type="gene ID" value="QL06p051140"/>
</dbReference>
<dbReference type="InParanoid" id="A0A7N2M1Z0"/>
<evidence type="ECO:0000313" key="2">
    <source>
        <dbReference type="EnsemblPlants" id="QL06p051140:mrna"/>
    </source>
</evidence>
<reference evidence="2" key="2">
    <citation type="submission" date="2021-01" db="UniProtKB">
        <authorList>
            <consortium name="EnsemblPlants"/>
        </authorList>
    </citation>
    <scope>IDENTIFICATION</scope>
</reference>
<sequence length="161" mass="17728">MQQSDINASNYQYYQPPHSHFQNPNPNPSLVLFIINLYLSGKGSDPFEKRGPKAEATKLSGMIDKSLSSNLELIDIRVDEILSGWISFHSHPLNPQSYDPSSYIHNFDPNPLFSDNSYSAPYASNFAPSMPNYDEVMGGGGVYAYDGGNITGSEDSGRLAN</sequence>
<evidence type="ECO:0000256" key="1">
    <source>
        <dbReference type="SAM" id="MobiDB-lite"/>
    </source>
</evidence>
<dbReference type="Gramene" id="QL06p051140:mrna">
    <property type="protein sequence ID" value="QL06p051140:mrna"/>
    <property type="gene ID" value="QL06p051140"/>
</dbReference>
<accession>A0A7N2M1Z0</accession>
<evidence type="ECO:0000313" key="3">
    <source>
        <dbReference type="Proteomes" id="UP000594261"/>
    </source>
</evidence>
<dbReference type="EMBL" id="LRBV02000006">
    <property type="status" value="NOT_ANNOTATED_CDS"/>
    <property type="molecule type" value="Genomic_DNA"/>
</dbReference>
<feature type="compositionally biased region" description="Polar residues" evidence="1">
    <location>
        <begin position="1"/>
        <end position="13"/>
    </location>
</feature>